<sequence>MDDLWGIVHEVFEEGMGRPLSVAENDKFLAWMTQYPIRSVLVGFVQAIGRKKFAFNVIEKFIAEHAEKHSHQADRVYVEAADLSDMELRKKAQRVLERALQSDDDRIRLKASEVILQYIH</sequence>
<reference evidence="3" key="1">
    <citation type="submission" date="2016-10" db="EMBL/GenBank/DDBJ databases">
        <authorList>
            <person name="Varghese N."/>
        </authorList>
    </citation>
    <scope>NUCLEOTIDE SEQUENCE [LARGE SCALE GENOMIC DNA]</scope>
    <source>
        <strain evidence="3">DSM 12489</strain>
    </source>
</reference>
<dbReference type="Proteomes" id="UP000182589">
    <property type="component" value="Unassembled WGS sequence"/>
</dbReference>
<evidence type="ECO:0000313" key="2">
    <source>
        <dbReference type="EMBL" id="SDW88118.1"/>
    </source>
</evidence>
<organism evidence="2 3">
    <name type="scientific">Alicyclobacillus hesperidum</name>
    <dbReference type="NCBI Taxonomy" id="89784"/>
    <lineage>
        <taxon>Bacteria</taxon>
        <taxon>Bacillati</taxon>
        <taxon>Bacillota</taxon>
        <taxon>Bacilli</taxon>
        <taxon>Bacillales</taxon>
        <taxon>Alicyclobacillaceae</taxon>
        <taxon>Alicyclobacillus</taxon>
    </lineage>
</organism>
<accession>A0A1H2X5R3</accession>
<dbReference type="RefSeq" id="WP_074693604.1">
    <property type="nucleotide sequence ID" value="NZ_BSRA01000016.1"/>
</dbReference>
<dbReference type="EMBL" id="FNOJ01000018">
    <property type="protein sequence ID" value="SDW88118.1"/>
    <property type="molecule type" value="Genomic_DNA"/>
</dbReference>
<name>A0A1H2X5R3_9BACL</name>
<reference evidence="2" key="2">
    <citation type="submission" date="2016-10" db="EMBL/GenBank/DDBJ databases">
        <authorList>
            <person name="de Groot N.N."/>
        </authorList>
    </citation>
    <scope>NUCLEOTIDE SEQUENCE [LARGE SCALE GENOMIC DNA]</scope>
    <source>
        <strain evidence="2">DSM 12489</strain>
    </source>
</reference>
<evidence type="ECO:0000313" key="1">
    <source>
        <dbReference type="EMBL" id="GLV14743.1"/>
    </source>
</evidence>
<dbReference type="AlphaFoldDB" id="A0A1H2X5R3"/>
<gene>
    <name evidence="1" type="ORF">Heshes_24270</name>
    <name evidence="2" type="ORF">SAMN04489725_11852</name>
</gene>
<proteinExistence type="predicted"/>
<dbReference type="Proteomes" id="UP001157137">
    <property type="component" value="Unassembled WGS sequence"/>
</dbReference>
<evidence type="ECO:0000313" key="3">
    <source>
        <dbReference type="Proteomes" id="UP000182589"/>
    </source>
</evidence>
<protein>
    <submittedName>
        <fullName evidence="2">Uncharacterized protein</fullName>
    </submittedName>
</protein>
<reference evidence="1" key="3">
    <citation type="submission" date="2023-02" db="EMBL/GenBank/DDBJ databases">
        <title>Proposal of a novel subspecies: Alicyclobacillus hesperidum subspecies aegle.</title>
        <authorList>
            <person name="Goto K."/>
            <person name="Fujii T."/>
            <person name="Yasui K."/>
            <person name="Mochida K."/>
            <person name="Kato-Tanaka Y."/>
            <person name="Morohoshi S."/>
            <person name="An S.Y."/>
            <person name="Kasai H."/>
            <person name="Yokota A."/>
        </authorList>
    </citation>
    <scope>NUCLEOTIDE SEQUENCE</scope>
    <source>
        <strain evidence="1">DSM 12766</strain>
    </source>
</reference>
<keyword evidence="3" id="KW-1185">Reference proteome</keyword>
<dbReference type="EMBL" id="BSRA01000016">
    <property type="protein sequence ID" value="GLV14743.1"/>
    <property type="molecule type" value="Genomic_DNA"/>
</dbReference>